<dbReference type="PANTHER" id="PTHR30413">
    <property type="entry name" value="INNER MEMBRANE TRANSPORT PERMEASE"/>
    <property type="match status" value="1"/>
</dbReference>
<dbReference type="Pfam" id="PF01061">
    <property type="entry name" value="ABC2_membrane"/>
    <property type="match status" value="1"/>
</dbReference>
<dbReference type="PRINTS" id="PR00164">
    <property type="entry name" value="ABC2TRNSPORT"/>
</dbReference>
<evidence type="ECO:0000313" key="10">
    <source>
        <dbReference type="EMBL" id="CAB4621521.1"/>
    </source>
</evidence>
<evidence type="ECO:0000256" key="8">
    <source>
        <dbReference type="SAM" id="Phobius"/>
    </source>
</evidence>
<feature type="transmembrane region" description="Helical" evidence="8">
    <location>
        <begin position="176"/>
        <end position="195"/>
    </location>
</feature>
<keyword evidence="4" id="KW-0997">Cell inner membrane</keyword>
<feature type="transmembrane region" description="Helical" evidence="8">
    <location>
        <begin position="31"/>
        <end position="55"/>
    </location>
</feature>
<keyword evidence="2" id="KW-0813">Transport</keyword>
<protein>
    <submittedName>
        <fullName evidence="10">Unannotated protein</fullName>
    </submittedName>
</protein>
<dbReference type="EMBL" id="CAEZVF010000074">
    <property type="protein sequence ID" value="CAB4621521.1"/>
    <property type="molecule type" value="Genomic_DNA"/>
</dbReference>
<dbReference type="PANTHER" id="PTHR30413:SF8">
    <property type="entry name" value="TRANSPORT PERMEASE PROTEIN"/>
    <property type="match status" value="1"/>
</dbReference>
<dbReference type="GO" id="GO:0140359">
    <property type="term" value="F:ABC-type transporter activity"/>
    <property type="evidence" value="ECO:0007669"/>
    <property type="project" value="InterPro"/>
</dbReference>
<evidence type="ECO:0000256" key="4">
    <source>
        <dbReference type="ARBA" id="ARBA00022519"/>
    </source>
</evidence>
<evidence type="ECO:0000256" key="3">
    <source>
        <dbReference type="ARBA" id="ARBA00022475"/>
    </source>
</evidence>
<keyword evidence="6 8" id="KW-1133">Transmembrane helix</keyword>
<evidence type="ECO:0000256" key="7">
    <source>
        <dbReference type="ARBA" id="ARBA00023136"/>
    </source>
</evidence>
<name>A0A6J6I4W9_9ZZZZ</name>
<organism evidence="10">
    <name type="scientific">freshwater metagenome</name>
    <dbReference type="NCBI Taxonomy" id="449393"/>
    <lineage>
        <taxon>unclassified sequences</taxon>
        <taxon>metagenomes</taxon>
        <taxon>ecological metagenomes</taxon>
    </lineage>
</organism>
<proteinExistence type="predicted"/>
<keyword evidence="7 8" id="KW-0472">Membrane</keyword>
<dbReference type="GO" id="GO:0043190">
    <property type="term" value="C:ATP-binding cassette (ABC) transporter complex"/>
    <property type="evidence" value="ECO:0007669"/>
    <property type="project" value="InterPro"/>
</dbReference>
<keyword evidence="5 8" id="KW-0812">Transmembrane</keyword>
<gene>
    <name evidence="10" type="ORF">UFOPK1939_00597</name>
</gene>
<evidence type="ECO:0000256" key="6">
    <source>
        <dbReference type="ARBA" id="ARBA00022989"/>
    </source>
</evidence>
<reference evidence="10" key="1">
    <citation type="submission" date="2020-05" db="EMBL/GenBank/DDBJ databases">
        <authorList>
            <person name="Chiriac C."/>
            <person name="Salcher M."/>
            <person name="Ghai R."/>
            <person name="Kavagutti S V."/>
        </authorList>
    </citation>
    <scope>NUCLEOTIDE SEQUENCE</scope>
</reference>
<feature type="transmembrane region" description="Helical" evidence="8">
    <location>
        <begin position="140"/>
        <end position="164"/>
    </location>
</feature>
<feature type="domain" description="ABC transmembrane type-2" evidence="9">
    <location>
        <begin position="32"/>
        <end position="253"/>
    </location>
</feature>
<evidence type="ECO:0000256" key="5">
    <source>
        <dbReference type="ARBA" id="ARBA00022692"/>
    </source>
</evidence>
<dbReference type="AlphaFoldDB" id="A0A6J6I4W9"/>
<evidence type="ECO:0000259" key="9">
    <source>
        <dbReference type="PROSITE" id="PS51012"/>
    </source>
</evidence>
<dbReference type="PROSITE" id="PS51012">
    <property type="entry name" value="ABC_TM2"/>
    <property type="match status" value="1"/>
</dbReference>
<dbReference type="InterPro" id="IPR000412">
    <property type="entry name" value="ABC_2_transport"/>
</dbReference>
<dbReference type="InterPro" id="IPR047817">
    <property type="entry name" value="ABC2_TM_bact-type"/>
</dbReference>
<feature type="transmembrane region" description="Helical" evidence="8">
    <location>
        <begin position="108"/>
        <end position="134"/>
    </location>
</feature>
<feature type="transmembrane region" description="Helical" evidence="8">
    <location>
        <begin position="67"/>
        <end position="87"/>
    </location>
</feature>
<feature type="transmembrane region" description="Helical" evidence="8">
    <location>
        <begin position="229"/>
        <end position="250"/>
    </location>
</feature>
<comment type="subcellular location">
    <subcellularLocation>
        <location evidence="1">Cell inner membrane</location>
        <topology evidence="1">Multi-pass membrane protein</topology>
    </subcellularLocation>
</comment>
<keyword evidence="3" id="KW-1003">Cell membrane</keyword>
<sequence>MSSRWVALWRSRGMIALLVNRDLRVRYSTSVLGYLWTILDPLLSALVYWFVFTVIFVRSGVGESPYIVFLLAGLLPWTWATSSIQECTRALTAEAKLVRSSNIPREVWVLRVVFSKFMEFLFSLPVIAAFAIFAGAKVSWYLLLLPLALLVQGLLLIGLGLILAPLTVLFTDLQRLVRIALRIMFYLSPIIYGITDVPEKFRTLYSLNPFSGIIDLIRAGFFPDQFAGWGPFITASAITLVVFTLGIFVFRSLERAALKEI</sequence>
<dbReference type="GO" id="GO:0015920">
    <property type="term" value="P:lipopolysaccharide transport"/>
    <property type="evidence" value="ECO:0007669"/>
    <property type="project" value="TreeGrafter"/>
</dbReference>
<accession>A0A6J6I4W9</accession>
<evidence type="ECO:0000256" key="2">
    <source>
        <dbReference type="ARBA" id="ARBA00022448"/>
    </source>
</evidence>
<dbReference type="InterPro" id="IPR013525">
    <property type="entry name" value="ABC2_TM"/>
</dbReference>
<evidence type="ECO:0000256" key="1">
    <source>
        <dbReference type="ARBA" id="ARBA00004429"/>
    </source>
</evidence>